<dbReference type="InterPro" id="IPR050362">
    <property type="entry name" value="Cation-dep_OMT"/>
</dbReference>
<reference evidence="4 5" key="1">
    <citation type="submission" date="2024-02" db="EMBL/GenBank/DDBJ databases">
        <authorList>
            <person name="Grouzdev D."/>
        </authorList>
    </citation>
    <scope>NUCLEOTIDE SEQUENCE [LARGE SCALE GENOMIC DNA]</scope>
    <source>
        <strain evidence="4 5">9N</strain>
    </source>
</reference>
<dbReference type="GO" id="GO:0032259">
    <property type="term" value="P:methylation"/>
    <property type="evidence" value="ECO:0007669"/>
    <property type="project" value="UniProtKB-KW"/>
</dbReference>
<dbReference type="SUPFAM" id="SSF53335">
    <property type="entry name" value="S-adenosyl-L-methionine-dependent methyltransferases"/>
    <property type="match status" value="1"/>
</dbReference>
<dbReference type="Pfam" id="PF01596">
    <property type="entry name" value="Methyltransf_3"/>
    <property type="match status" value="1"/>
</dbReference>
<dbReference type="GO" id="GO:0008168">
    <property type="term" value="F:methyltransferase activity"/>
    <property type="evidence" value="ECO:0007669"/>
    <property type="project" value="UniProtKB-KW"/>
</dbReference>
<name>A0ABU7XHB5_9HYPH</name>
<keyword evidence="1 4" id="KW-0489">Methyltransferase</keyword>
<dbReference type="PANTHER" id="PTHR10509:SF14">
    <property type="entry name" value="CAFFEOYL-COA O-METHYLTRANSFERASE 3-RELATED"/>
    <property type="match status" value="1"/>
</dbReference>
<protein>
    <submittedName>
        <fullName evidence="4">O-methyltransferase</fullName>
        <ecNumber evidence="4">2.1.1.-</ecNumber>
    </submittedName>
</protein>
<sequence length="221" mass="23149">MSEADWRAVDDYIVAALIPRAEGQAETLAANAQAGLPAIDVSAPQGKFLHLLALAVGATRILEVGTLGGYSTIWFARAVGEGGKVVTMEIDPRHAEVARDNIAREDLSGRVDLRIGAALDLLKVLEAERPAPFDLAFIDADKANNAAYFAIALKLSRPGGLIIVDNVVRAGAVADPAVKDESALGARALFEAVSAEPRVNATAVQTVGAKGWDGFLIARVN</sequence>
<comment type="caution">
    <text evidence="4">The sequence shown here is derived from an EMBL/GenBank/DDBJ whole genome shotgun (WGS) entry which is preliminary data.</text>
</comment>
<organism evidence="4 5">
    <name type="scientific">Methylocystis borbori</name>
    <dbReference type="NCBI Taxonomy" id="3118750"/>
    <lineage>
        <taxon>Bacteria</taxon>
        <taxon>Pseudomonadati</taxon>
        <taxon>Pseudomonadota</taxon>
        <taxon>Alphaproteobacteria</taxon>
        <taxon>Hyphomicrobiales</taxon>
        <taxon>Methylocystaceae</taxon>
        <taxon>Methylocystis</taxon>
    </lineage>
</organism>
<gene>
    <name evidence="4" type="ORF">V3H18_09510</name>
</gene>
<accession>A0ABU7XHB5</accession>
<dbReference type="Gene3D" id="3.40.50.150">
    <property type="entry name" value="Vaccinia Virus protein VP39"/>
    <property type="match status" value="1"/>
</dbReference>
<dbReference type="Proteomes" id="UP001350748">
    <property type="component" value="Unassembled WGS sequence"/>
</dbReference>
<dbReference type="EMBL" id="JAZHYN010000024">
    <property type="protein sequence ID" value="MEF3366768.1"/>
    <property type="molecule type" value="Genomic_DNA"/>
</dbReference>
<dbReference type="InterPro" id="IPR029063">
    <property type="entry name" value="SAM-dependent_MTases_sf"/>
</dbReference>
<evidence type="ECO:0000313" key="5">
    <source>
        <dbReference type="Proteomes" id="UP001350748"/>
    </source>
</evidence>
<dbReference type="RefSeq" id="WP_332081789.1">
    <property type="nucleotide sequence ID" value="NZ_JAZHYN010000024.1"/>
</dbReference>
<dbReference type="CDD" id="cd02440">
    <property type="entry name" value="AdoMet_MTases"/>
    <property type="match status" value="1"/>
</dbReference>
<keyword evidence="5" id="KW-1185">Reference proteome</keyword>
<keyword evidence="3" id="KW-0949">S-adenosyl-L-methionine</keyword>
<proteinExistence type="predicted"/>
<dbReference type="EC" id="2.1.1.-" evidence="4"/>
<keyword evidence="2 4" id="KW-0808">Transferase</keyword>
<evidence type="ECO:0000256" key="3">
    <source>
        <dbReference type="ARBA" id="ARBA00022691"/>
    </source>
</evidence>
<dbReference type="InterPro" id="IPR002935">
    <property type="entry name" value="SAM_O-MeTrfase"/>
</dbReference>
<evidence type="ECO:0000256" key="1">
    <source>
        <dbReference type="ARBA" id="ARBA00022603"/>
    </source>
</evidence>
<dbReference type="PANTHER" id="PTHR10509">
    <property type="entry name" value="O-METHYLTRANSFERASE-RELATED"/>
    <property type="match status" value="1"/>
</dbReference>
<evidence type="ECO:0000313" key="4">
    <source>
        <dbReference type="EMBL" id="MEF3366768.1"/>
    </source>
</evidence>
<dbReference type="PROSITE" id="PS51682">
    <property type="entry name" value="SAM_OMT_I"/>
    <property type="match status" value="1"/>
</dbReference>
<evidence type="ECO:0000256" key="2">
    <source>
        <dbReference type="ARBA" id="ARBA00022679"/>
    </source>
</evidence>